<dbReference type="InterPro" id="IPR050237">
    <property type="entry name" value="ATP-dep_AMP-bd_enzyme"/>
</dbReference>
<dbReference type="InterPro" id="IPR042099">
    <property type="entry name" value="ANL_N_sf"/>
</dbReference>
<dbReference type="Pfam" id="PF00501">
    <property type="entry name" value="AMP-binding"/>
    <property type="match status" value="1"/>
</dbReference>
<name>A0ABX3SST7_MYCMA</name>
<dbReference type="InterPro" id="IPR000873">
    <property type="entry name" value="AMP-dep_synth/lig_dom"/>
</dbReference>
<dbReference type="PANTHER" id="PTHR43767">
    <property type="entry name" value="LONG-CHAIN-FATTY-ACID--COA LIGASE"/>
    <property type="match status" value="1"/>
</dbReference>
<feature type="domain" description="AMP-dependent synthetase/ligase" evidence="1">
    <location>
        <begin position="13"/>
        <end position="388"/>
    </location>
</feature>
<sequence>MTVFDLSSVFSTVADAIPDQTLLVWRDQRYSYGQINARVNGVARYLVSRGLGCHAEREQLRGHQSGQDHVGIYLRNGNQYLESMIAGFRARVAPFNVSYRYVEDELVYLLNNADARALVYAAEFAPKVAAIRDRLPHLQVLIQVADHSGNAPLPGAVDYESITTTTAPPAGMPTPVPDDLYILYTGGTTGMPKGVLWRQHDIFLSSMGGRPFGSQTPLASYAELAAQASQSPGALSVLMLPPLMHGAAQWATFHVITMGGRIVIPDDVERLRPAQVLRLAEREKVLNIPVVGDAIARPLLEEIETGAYDLSGLVTISNGGAPLSPTVRERILAALPNVMILDAVGASESGMQMNTMAAKDSEPAVFTPGSDTAVVATDFTRVLQPGEVQGWLARRDLIPLGYLGDEDKTARTFPTIDGTRWSVPGDEAEYLPDGRIRLLGRNSLTINSGGEKIFVEEVERAIAAHPAVYDVVVVGRPSQRWGSEVVAIVQIAEGTSVTDDEILHACRQRIAGYKVPKTLVRVSKIARSPVGKADYRWAYNIATTTLAPA</sequence>
<reference evidence="3 4" key="1">
    <citation type="submission" date="2017-02" db="EMBL/GenBank/DDBJ databases">
        <title>The new phylogeny of genus Mycobacterium.</title>
        <authorList>
            <person name="Tortoli E."/>
            <person name="Trovato A."/>
            <person name="Cirillo D.M."/>
        </authorList>
    </citation>
    <scope>NUCLEOTIDE SEQUENCE [LARGE SCALE GENOMIC DNA]</scope>
    <source>
        <strain evidence="3 4">IP1130001</strain>
    </source>
</reference>
<proteinExistence type="predicted"/>
<dbReference type="Gene3D" id="3.40.50.12780">
    <property type="entry name" value="N-terminal domain of ligase-like"/>
    <property type="match status" value="1"/>
</dbReference>
<comment type="caution">
    <text evidence="3">The sequence shown here is derived from an EMBL/GenBank/DDBJ whole genome shotgun (WGS) entry which is preliminary data.</text>
</comment>
<dbReference type="RefSeq" id="WP_083010467.1">
    <property type="nucleotide sequence ID" value="NZ_CP060015.1"/>
</dbReference>
<evidence type="ECO:0000313" key="4">
    <source>
        <dbReference type="Proteomes" id="UP000243140"/>
    </source>
</evidence>
<protein>
    <submittedName>
        <fullName evidence="3">Acyl-CoA synthetase</fullName>
    </submittedName>
</protein>
<dbReference type="EMBL" id="MVHV01000008">
    <property type="protein sequence ID" value="ORA83301.1"/>
    <property type="molecule type" value="Genomic_DNA"/>
</dbReference>
<organism evidence="3 4">
    <name type="scientific">Mycobacterium malmoense</name>
    <dbReference type="NCBI Taxonomy" id="1780"/>
    <lineage>
        <taxon>Bacteria</taxon>
        <taxon>Bacillati</taxon>
        <taxon>Actinomycetota</taxon>
        <taxon>Actinomycetes</taxon>
        <taxon>Mycobacteriales</taxon>
        <taxon>Mycobacteriaceae</taxon>
        <taxon>Mycobacterium</taxon>
    </lineage>
</organism>
<dbReference type="PROSITE" id="PS00455">
    <property type="entry name" value="AMP_BINDING"/>
    <property type="match status" value="1"/>
</dbReference>
<dbReference type="Gene3D" id="3.30.300.30">
    <property type="match status" value="1"/>
</dbReference>
<gene>
    <name evidence="3" type="ORF">BST29_10610</name>
</gene>
<dbReference type="Proteomes" id="UP000243140">
    <property type="component" value="Unassembled WGS sequence"/>
</dbReference>
<evidence type="ECO:0000313" key="3">
    <source>
        <dbReference type="EMBL" id="ORA83301.1"/>
    </source>
</evidence>
<accession>A0ABX3SST7</accession>
<feature type="domain" description="AMP-binding enzyme C-terminal" evidence="2">
    <location>
        <begin position="457"/>
        <end position="532"/>
    </location>
</feature>
<dbReference type="InterPro" id="IPR025110">
    <property type="entry name" value="AMP-bd_C"/>
</dbReference>
<dbReference type="NCBIfam" id="NF005863">
    <property type="entry name" value="PRK07798.1"/>
    <property type="match status" value="1"/>
</dbReference>
<dbReference type="InterPro" id="IPR020845">
    <property type="entry name" value="AMP-binding_CS"/>
</dbReference>
<keyword evidence="4" id="KW-1185">Reference proteome</keyword>
<dbReference type="SUPFAM" id="SSF56801">
    <property type="entry name" value="Acetyl-CoA synthetase-like"/>
    <property type="match status" value="1"/>
</dbReference>
<evidence type="ECO:0000259" key="2">
    <source>
        <dbReference type="Pfam" id="PF13193"/>
    </source>
</evidence>
<evidence type="ECO:0000259" key="1">
    <source>
        <dbReference type="Pfam" id="PF00501"/>
    </source>
</evidence>
<dbReference type="InterPro" id="IPR045851">
    <property type="entry name" value="AMP-bd_C_sf"/>
</dbReference>
<dbReference type="Pfam" id="PF13193">
    <property type="entry name" value="AMP-binding_C"/>
    <property type="match status" value="1"/>
</dbReference>
<dbReference type="PANTHER" id="PTHR43767:SF1">
    <property type="entry name" value="NONRIBOSOMAL PEPTIDE SYNTHASE PES1 (EUROFUNG)-RELATED"/>
    <property type="match status" value="1"/>
</dbReference>